<gene>
    <name evidence="2" type="ORF">PENVUL_c001G05024</name>
</gene>
<comment type="caution">
    <text evidence="2">The sequence shown here is derived from an EMBL/GenBank/DDBJ whole genome shotgun (WGS) entry which is preliminary data.</text>
</comment>
<keyword evidence="3" id="KW-1185">Reference proteome</keyword>
<name>A0A1V6SF81_9EURO</name>
<organism evidence="2 3">
    <name type="scientific">Penicillium vulpinum</name>
    <dbReference type="NCBI Taxonomy" id="29845"/>
    <lineage>
        <taxon>Eukaryota</taxon>
        <taxon>Fungi</taxon>
        <taxon>Dikarya</taxon>
        <taxon>Ascomycota</taxon>
        <taxon>Pezizomycotina</taxon>
        <taxon>Eurotiomycetes</taxon>
        <taxon>Eurotiomycetidae</taxon>
        <taxon>Eurotiales</taxon>
        <taxon>Aspergillaceae</taxon>
        <taxon>Penicillium</taxon>
    </lineage>
</organism>
<dbReference type="Proteomes" id="UP000191518">
    <property type="component" value="Unassembled WGS sequence"/>
</dbReference>
<dbReference type="OrthoDB" id="4324085at2759"/>
<dbReference type="AlphaFoldDB" id="A0A1V6SF81"/>
<feature type="compositionally biased region" description="Polar residues" evidence="1">
    <location>
        <begin position="306"/>
        <end position="323"/>
    </location>
</feature>
<evidence type="ECO:0000256" key="1">
    <source>
        <dbReference type="SAM" id="MobiDB-lite"/>
    </source>
</evidence>
<feature type="compositionally biased region" description="Low complexity" evidence="1">
    <location>
        <begin position="285"/>
        <end position="305"/>
    </location>
</feature>
<protein>
    <submittedName>
        <fullName evidence="2">Uncharacterized protein</fullName>
    </submittedName>
</protein>
<evidence type="ECO:0000313" key="3">
    <source>
        <dbReference type="Proteomes" id="UP000191518"/>
    </source>
</evidence>
<accession>A0A1V6SF81</accession>
<evidence type="ECO:0000313" key="2">
    <source>
        <dbReference type="EMBL" id="OQE12578.1"/>
    </source>
</evidence>
<dbReference type="EMBL" id="MDYP01000001">
    <property type="protein sequence ID" value="OQE12578.1"/>
    <property type="molecule type" value="Genomic_DNA"/>
</dbReference>
<sequence>MDDRDSLTEVSDPVGARGVSLTETDVNISPFITLQHKISDAYRKYTGYGEIIAKEGPLAPQFSDLISWFEMERAAARIFSEPRPRIIDGNVNESIEWTDVLREAPTPGHFQLQENGMYRCRVRGSLIELDEANYIEILAGVTEPHLQPLNMLSDEQKETRVRLKLFTYLNQTHQSLIQFANAVHTSLNLLDPTPPIHAASSSSTKNDGVPQLQIPGVARNDLAEPETSKVSQINHIGTPQISDETAGLRLYKLAIEASRMSHSNNFNAGSVGGNIPSSMDNTELGNTNTNANANVNSKGNSNANTKPSGLTSEMTSHSAQSKGHQAESLPMESGSNSPSRPQLRFMRYSQFEKDEGRAFLKSLIDKGSTGPEIELEYYNMFGASRSMGALLQRFKMKGSWALYPEYKKSKD</sequence>
<proteinExistence type="predicted"/>
<reference evidence="3" key="1">
    <citation type="journal article" date="2017" name="Nat. Microbiol.">
        <title>Global analysis of biosynthetic gene clusters reveals vast potential of secondary metabolite production in Penicillium species.</title>
        <authorList>
            <person name="Nielsen J.C."/>
            <person name="Grijseels S."/>
            <person name="Prigent S."/>
            <person name="Ji B."/>
            <person name="Dainat J."/>
            <person name="Nielsen K.F."/>
            <person name="Frisvad J.C."/>
            <person name="Workman M."/>
            <person name="Nielsen J."/>
        </authorList>
    </citation>
    <scope>NUCLEOTIDE SEQUENCE [LARGE SCALE GENOMIC DNA]</scope>
    <source>
        <strain evidence="3">IBT 29486</strain>
    </source>
</reference>
<feature type="region of interest" description="Disordered" evidence="1">
    <location>
        <begin position="277"/>
        <end position="341"/>
    </location>
</feature>